<dbReference type="InterPro" id="IPR035780">
    <property type="entry name" value="SPRY_Ssh4-like"/>
</dbReference>
<gene>
    <name evidence="6" type="ORF">QQX98_005113</name>
</gene>
<proteinExistence type="predicted"/>
<evidence type="ECO:0000256" key="4">
    <source>
        <dbReference type="ARBA" id="ARBA00023136"/>
    </source>
</evidence>
<evidence type="ECO:0000313" key="7">
    <source>
        <dbReference type="Proteomes" id="UP001498476"/>
    </source>
</evidence>
<feature type="compositionally biased region" description="Low complexity" evidence="5">
    <location>
        <begin position="96"/>
        <end position="111"/>
    </location>
</feature>
<keyword evidence="3" id="KW-1133">Transmembrane helix</keyword>
<sequence length="444" mass="48234">MCFGGKDERNDEPAPRPVQRPVSGQGEDKKSHYMPQYTPGQSSGGPSYAPPEGPPPDHKKAEYAPPSGPPPGQSSQQQFAPPAGPPPGQSMQHQYAPPQGAPPGQFSQQGFAPPEGPPPGRSSQHDYAPPPGPPPGQSSQHQEYALPSGPPPTSNDWIQPPAGPPPSDAKQPKHDWEVAVPDTSLFPPPPAIFSGFERSPTSNADEDDANAGEEWCEQYPLTRPIGLDQLARSALEAGNIRLMQPAGFSGKLNWLSPGRWDGYTAKNSPDRCIIGYPPLYSVVEHDPLRSGRPKTIYYEVQLRADSPTVFLGLGFTALPYPSFRMPGWHRGSLAVHGDDGHKYINDRWGGKSFTDEFHRGDTYGVGMTFRAVGEAKPQVDIFFTRNGTLTGGWALHEETDAEQDLPVTGLEGLHDLSCAIGTYDAVKFEVIFDASRWLYNPYQV</sequence>
<protein>
    <recommendedName>
        <fullName evidence="8">SPRY domain-containing protein</fullName>
    </recommendedName>
</protein>
<dbReference type="InterPro" id="IPR043136">
    <property type="entry name" value="B30.2/SPRY_sf"/>
</dbReference>
<dbReference type="Gene3D" id="2.60.120.920">
    <property type="match status" value="1"/>
</dbReference>
<dbReference type="InterPro" id="IPR050618">
    <property type="entry name" value="Ubq-SigPath_Reg"/>
</dbReference>
<dbReference type="EMBL" id="JAZAVJ010000066">
    <property type="protein sequence ID" value="KAK7416642.1"/>
    <property type="molecule type" value="Genomic_DNA"/>
</dbReference>
<keyword evidence="2" id="KW-0812">Transmembrane</keyword>
<keyword evidence="4" id="KW-0472">Membrane</keyword>
<reference evidence="6 7" key="1">
    <citation type="journal article" date="2025" name="Microbiol. Resour. Announc.">
        <title>Draft genome sequences for Neonectria magnoliae and Neonectria punicea, canker pathogens of Liriodendron tulipifera and Acer saccharum in West Virginia.</title>
        <authorList>
            <person name="Petronek H.M."/>
            <person name="Kasson M.T."/>
            <person name="Metheny A.M."/>
            <person name="Stauder C.M."/>
            <person name="Lovett B."/>
            <person name="Lynch S.C."/>
            <person name="Garnas J.R."/>
            <person name="Kasson L.R."/>
            <person name="Stajich J.E."/>
        </authorList>
    </citation>
    <scope>NUCLEOTIDE SEQUENCE [LARGE SCALE GENOMIC DNA]</scope>
    <source>
        <strain evidence="6 7">NRRL 64653</strain>
    </source>
</reference>
<accession>A0ABR1H6X5</accession>
<dbReference type="Proteomes" id="UP001498476">
    <property type="component" value="Unassembled WGS sequence"/>
</dbReference>
<comment type="subcellular location">
    <subcellularLocation>
        <location evidence="1">Membrane</location>
    </subcellularLocation>
</comment>
<evidence type="ECO:0008006" key="8">
    <source>
        <dbReference type="Google" id="ProtNLM"/>
    </source>
</evidence>
<keyword evidence="7" id="KW-1185">Reference proteome</keyword>
<evidence type="ECO:0000313" key="6">
    <source>
        <dbReference type="EMBL" id="KAK7416642.1"/>
    </source>
</evidence>
<comment type="caution">
    <text evidence="6">The sequence shown here is derived from an EMBL/GenBank/DDBJ whole genome shotgun (WGS) entry which is preliminary data.</text>
</comment>
<dbReference type="CDD" id="cd12910">
    <property type="entry name" value="SPRY_SSH4_like"/>
    <property type="match status" value="1"/>
</dbReference>
<dbReference type="PANTHER" id="PTHR12864">
    <property type="entry name" value="RAN BINDING PROTEIN 9-RELATED"/>
    <property type="match status" value="1"/>
</dbReference>
<evidence type="ECO:0000256" key="5">
    <source>
        <dbReference type="SAM" id="MobiDB-lite"/>
    </source>
</evidence>
<evidence type="ECO:0000256" key="3">
    <source>
        <dbReference type="ARBA" id="ARBA00022989"/>
    </source>
</evidence>
<evidence type="ECO:0000256" key="2">
    <source>
        <dbReference type="ARBA" id="ARBA00022692"/>
    </source>
</evidence>
<feature type="compositionally biased region" description="Basic and acidic residues" evidence="5">
    <location>
        <begin position="1"/>
        <end position="14"/>
    </location>
</feature>
<name>A0ABR1H6X5_9HYPO</name>
<organism evidence="6 7">
    <name type="scientific">Neonectria punicea</name>
    <dbReference type="NCBI Taxonomy" id="979145"/>
    <lineage>
        <taxon>Eukaryota</taxon>
        <taxon>Fungi</taxon>
        <taxon>Dikarya</taxon>
        <taxon>Ascomycota</taxon>
        <taxon>Pezizomycotina</taxon>
        <taxon>Sordariomycetes</taxon>
        <taxon>Hypocreomycetidae</taxon>
        <taxon>Hypocreales</taxon>
        <taxon>Nectriaceae</taxon>
        <taxon>Neonectria</taxon>
    </lineage>
</organism>
<feature type="region of interest" description="Disordered" evidence="5">
    <location>
        <begin position="1"/>
        <end position="174"/>
    </location>
</feature>
<evidence type="ECO:0000256" key="1">
    <source>
        <dbReference type="ARBA" id="ARBA00004370"/>
    </source>
</evidence>